<evidence type="ECO:0000256" key="7">
    <source>
        <dbReference type="PROSITE-ProRule" id="PRU01360"/>
    </source>
</evidence>
<dbReference type="RefSeq" id="WP_346582042.1">
    <property type="nucleotide sequence ID" value="NZ_JBDJNQ010000009.1"/>
</dbReference>
<dbReference type="Gene3D" id="2.60.40.1120">
    <property type="entry name" value="Carboxypeptidase-like, regulatory domain"/>
    <property type="match status" value="1"/>
</dbReference>
<dbReference type="Gene3D" id="2.170.130.10">
    <property type="entry name" value="TonB-dependent receptor, plug domain"/>
    <property type="match status" value="1"/>
</dbReference>
<keyword evidence="5 7" id="KW-0472">Membrane</keyword>
<evidence type="ECO:0000259" key="9">
    <source>
        <dbReference type="Pfam" id="PF07715"/>
    </source>
</evidence>
<evidence type="ECO:0000256" key="6">
    <source>
        <dbReference type="ARBA" id="ARBA00023237"/>
    </source>
</evidence>
<dbReference type="PROSITE" id="PS52016">
    <property type="entry name" value="TONB_DEPENDENT_REC_3"/>
    <property type="match status" value="1"/>
</dbReference>
<dbReference type="Pfam" id="PF07715">
    <property type="entry name" value="Plug"/>
    <property type="match status" value="1"/>
</dbReference>
<dbReference type="InterPro" id="IPR039426">
    <property type="entry name" value="TonB-dep_rcpt-like"/>
</dbReference>
<dbReference type="SUPFAM" id="SSF56935">
    <property type="entry name" value="Porins"/>
    <property type="match status" value="1"/>
</dbReference>
<comment type="similarity">
    <text evidence="7">Belongs to the TonB-dependent receptor family.</text>
</comment>
<keyword evidence="3 7" id="KW-1134">Transmembrane beta strand</keyword>
<keyword evidence="4 7" id="KW-0812">Transmembrane</keyword>
<evidence type="ECO:0000313" key="11">
    <source>
        <dbReference type="Proteomes" id="UP001409291"/>
    </source>
</evidence>
<keyword evidence="11" id="KW-1185">Reference proteome</keyword>
<comment type="caution">
    <text evidence="10">The sequence shown here is derived from an EMBL/GenBank/DDBJ whole genome shotgun (WGS) entry which is preliminary data.</text>
</comment>
<dbReference type="PANTHER" id="PTHR30069">
    <property type="entry name" value="TONB-DEPENDENT OUTER MEMBRANE RECEPTOR"/>
    <property type="match status" value="1"/>
</dbReference>
<dbReference type="InterPro" id="IPR023996">
    <property type="entry name" value="TonB-dep_OMP_SusC/RagA"/>
</dbReference>
<dbReference type="Proteomes" id="UP001409291">
    <property type="component" value="Unassembled WGS sequence"/>
</dbReference>
<dbReference type="InterPro" id="IPR012910">
    <property type="entry name" value="Plug_dom"/>
</dbReference>
<dbReference type="Pfam" id="PF13715">
    <property type="entry name" value="CarbopepD_reg_2"/>
    <property type="match status" value="1"/>
</dbReference>
<evidence type="ECO:0000313" key="10">
    <source>
        <dbReference type="EMBL" id="MEN5379270.1"/>
    </source>
</evidence>
<comment type="subcellular location">
    <subcellularLocation>
        <location evidence="1 7">Cell outer membrane</location>
        <topology evidence="1 7">Multi-pass membrane protein</topology>
    </subcellularLocation>
</comment>
<evidence type="ECO:0000256" key="1">
    <source>
        <dbReference type="ARBA" id="ARBA00004571"/>
    </source>
</evidence>
<feature type="domain" description="TonB-dependent receptor plug" evidence="9">
    <location>
        <begin position="221"/>
        <end position="344"/>
    </location>
</feature>
<dbReference type="NCBIfam" id="TIGR04056">
    <property type="entry name" value="OMP_RagA_SusC"/>
    <property type="match status" value="1"/>
</dbReference>
<evidence type="ECO:0000256" key="2">
    <source>
        <dbReference type="ARBA" id="ARBA00022448"/>
    </source>
</evidence>
<keyword evidence="6 7" id="KW-0998">Cell outer membrane</keyword>
<protein>
    <submittedName>
        <fullName evidence="10">SusC/RagA family TonB-linked outer membrane protein</fullName>
    </submittedName>
</protein>
<sequence length="1215" mass="133916">MYKITKLSTLAAALAFSSFVSISEVTATSIHAHNRQVKSEGINIHLKAGNASQALMLLSQQTGLGIGYDKQVLQLEKVLVKERTFQNASFEEVLRYILRNTNIQSKKVNGAVVLVTEEVQQTFNLRLHVSDNALKPIAGASIKIRSNGQSVLTNAKGDAQLKVPAGTYNILVSHISYGTKEISALKIDANSAGVQSVILEENKNELGEVVVTALGIKRQDRSLGYAVGTVKGEDLNRVNNDNFMIAMAGKVPGVAISATGPTGSSVSMVIRGASSLSSDNQPLFVVDGVPIMNQLNNIGQIGDDNKVDYGNAISNINPEDIENISVLKGPSAAALYGSRAGNGVVLITTKSGKNAEKMTINVTSNTVFDIPYHYIDLHNKFASGTMPWKPGDLAGDLKIEEESSYMVGPALDKGYKAIQWNSPRDADGNQIPTELKSYPNNIKNFVQTGITSTNGISLANRSERLDYRFSYSNMNNRGIVPNADLFRNTLNINATMRLRDNLSLGMSLDASRNNSNNRPATNRGTNPLQAAYEVAPHINILDLKDYWMPGQEGLQQRSQSIGNFNNPYFLAYGVNNGFVRDRVFGNLRLDWNIRKDWNMMVRYATDVYWENRETKIPYSYTNEPRGAYGIVNLMNMEQNIDFLTTYNKKVGDFHATGSLGGNLRYSKSNSVQNASKNGAGLTTPGLYSLSNISPLNLDFASSLSERAVNSVYGLINLSYRDMVYLDLTGRNDWSSTLPAANRSYFYPSASLSVLADRVFTLPTAVSLFKLRGGIARVGNDTGSYNLFNVLSNPGSWGDVLRITRSGKLLLPNLKPEQATSYEVGTDLGIWKNRLKFEGTYYTLDNKNQIISTALPSSSGFSSRNINAGLLSSKGIELALSGRPIEKENWTWDLGANWSRNRTRINELSEGVEFHTFWTDGRGGARTYVGEEIGDLYDSKLVTVEDPSSPYNGYPILDKNGSWQAVRINNSRNKIGNFNPDFSMGIQSSLRYKKWTMHLAADLRFGGEFMSQTYRYFESNLTTQRFLDQLINPNGLTGESLRNYLIENDLVRVQGNHYPIVGGPGDEYGGYPVSVGGNVGNFGVFNPGVIAEYDAQGNIKGYKENLGSEGTKYIAYSDNYPWDFMNAATFDASFIKLRELSFSYDLKGKWLTRMGIDGGSVGVYTRNLLLWTKAKVGIDPEMAFQSEVGVGFKQGIERYNVTPWAMPIGFKVNITF</sequence>
<dbReference type="PANTHER" id="PTHR30069:SF28">
    <property type="entry name" value="TONB-DEPENDENT RECEPTOR YNCD-RELATED"/>
    <property type="match status" value="1"/>
</dbReference>
<reference evidence="10 11" key="1">
    <citation type="submission" date="2024-04" db="EMBL/GenBank/DDBJ databases">
        <title>WGS of bacteria from Torrens River.</title>
        <authorList>
            <person name="Wyrsch E.R."/>
            <person name="Drigo B."/>
        </authorList>
    </citation>
    <scope>NUCLEOTIDE SEQUENCE [LARGE SCALE GENOMIC DNA]</scope>
    <source>
        <strain evidence="10 11">TWI391</strain>
    </source>
</reference>
<gene>
    <name evidence="10" type="ORF">ABE541_18540</name>
</gene>
<dbReference type="InterPro" id="IPR008969">
    <property type="entry name" value="CarboxyPept-like_regulatory"/>
</dbReference>
<evidence type="ECO:0000256" key="3">
    <source>
        <dbReference type="ARBA" id="ARBA00022452"/>
    </source>
</evidence>
<keyword evidence="2 7" id="KW-0813">Transport</keyword>
<dbReference type="EMBL" id="JBDJNQ010000009">
    <property type="protein sequence ID" value="MEN5379270.1"/>
    <property type="molecule type" value="Genomic_DNA"/>
</dbReference>
<evidence type="ECO:0000256" key="5">
    <source>
        <dbReference type="ARBA" id="ARBA00023136"/>
    </source>
</evidence>
<evidence type="ECO:0000256" key="8">
    <source>
        <dbReference type="SAM" id="SignalP"/>
    </source>
</evidence>
<dbReference type="SUPFAM" id="SSF49464">
    <property type="entry name" value="Carboxypeptidase regulatory domain-like"/>
    <property type="match status" value="1"/>
</dbReference>
<dbReference type="InterPro" id="IPR023997">
    <property type="entry name" value="TonB-dep_OMP_SusC/RagA_CS"/>
</dbReference>
<keyword evidence="8" id="KW-0732">Signal</keyword>
<feature type="chain" id="PRO_5047417933" evidence="8">
    <location>
        <begin position="23"/>
        <end position="1215"/>
    </location>
</feature>
<dbReference type="InterPro" id="IPR037066">
    <property type="entry name" value="Plug_dom_sf"/>
</dbReference>
<proteinExistence type="inferred from homology"/>
<organism evidence="10 11">
    <name type="scientific">Sphingobacterium kitahiroshimense</name>
    <dbReference type="NCBI Taxonomy" id="470446"/>
    <lineage>
        <taxon>Bacteria</taxon>
        <taxon>Pseudomonadati</taxon>
        <taxon>Bacteroidota</taxon>
        <taxon>Sphingobacteriia</taxon>
        <taxon>Sphingobacteriales</taxon>
        <taxon>Sphingobacteriaceae</taxon>
        <taxon>Sphingobacterium</taxon>
    </lineage>
</organism>
<evidence type="ECO:0000256" key="4">
    <source>
        <dbReference type="ARBA" id="ARBA00022692"/>
    </source>
</evidence>
<accession>A0ABV0BXI6</accession>
<dbReference type="InterPro" id="IPR036942">
    <property type="entry name" value="Beta-barrel_TonB_sf"/>
</dbReference>
<feature type="signal peptide" evidence="8">
    <location>
        <begin position="1"/>
        <end position="22"/>
    </location>
</feature>
<name>A0ABV0BXI6_9SPHI</name>
<dbReference type="NCBIfam" id="TIGR04057">
    <property type="entry name" value="SusC_RagA_signa"/>
    <property type="match status" value="1"/>
</dbReference>
<dbReference type="Gene3D" id="2.40.170.20">
    <property type="entry name" value="TonB-dependent receptor, beta-barrel domain"/>
    <property type="match status" value="1"/>
</dbReference>